<keyword evidence="2" id="KW-0489">Methyltransferase</keyword>
<protein>
    <submittedName>
        <fullName evidence="2">Class I SAM-dependent methyltransferase</fullName>
    </submittedName>
</protein>
<dbReference type="RefSeq" id="WP_345412217.1">
    <property type="nucleotide sequence ID" value="NZ_BAABHO010000008.1"/>
</dbReference>
<accession>A0ABP9AHU1</accession>
<dbReference type="GO" id="GO:0032259">
    <property type="term" value="P:methylation"/>
    <property type="evidence" value="ECO:0007669"/>
    <property type="project" value="UniProtKB-KW"/>
</dbReference>
<dbReference type="GO" id="GO:0008168">
    <property type="term" value="F:methyltransferase activity"/>
    <property type="evidence" value="ECO:0007669"/>
    <property type="project" value="UniProtKB-KW"/>
</dbReference>
<dbReference type="PANTHER" id="PTHR43036:SF2">
    <property type="entry name" value="OS04G0481300 PROTEIN"/>
    <property type="match status" value="1"/>
</dbReference>
<feature type="domain" description="Methyltransferase type 11" evidence="1">
    <location>
        <begin position="92"/>
        <end position="139"/>
    </location>
</feature>
<proteinExistence type="predicted"/>
<evidence type="ECO:0000313" key="3">
    <source>
        <dbReference type="Proteomes" id="UP001500928"/>
    </source>
</evidence>
<dbReference type="Gene3D" id="3.40.50.150">
    <property type="entry name" value="Vaccinia Virus protein VP39"/>
    <property type="match status" value="1"/>
</dbReference>
<organism evidence="2 3">
    <name type="scientific">Actinomycetospora chlora</name>
    <dbReference type="NCBI Taxonomy" id="663608"/>
    <lineage>
        <taxon>Bacteria</taxon>
        <taxon>Bacillati</taxon>
        <taxon>Actinomycetota</taxon>
        <taxon>Actinomycetes</taxon>
        <taxon>Pseudonocardiales</taxon>
        <taxon>Pseudonocardiaceae</taxon>
        <taxon>Actinomycetospora</taxon>
    </lineage>
</organism>
<keyword evidence="2" id="KW-0808">Transferase</keyword>
<evidence type="ECO:0000313" key="2">
    <source>
        <dbReference type="EMBL" id="GAA4781609.1"/>
    </source>
</evidence>
<dbReference type="InterPro" id="IPR029063">
    <property type="entry name" value="SAM-dependent_MTases_sf"/>
</dbReference>
<comment type="caution">
    <text evidence="2">The sequence shown here is derived from an EMBL/GenBank/DDBJ whole genome shotgun (WGS) entry which is preliminary data.</text>
</comment>
<dbReference type="Proteomes" id="UP001500928">
    <property type="component" value="Unassembled WGS sequence"/>
</dbReference>
<dbReference type="EMBL" id="BAABHO010000008">
    <property type="protein sequence ID" value="GAA4781609.1"/>
    <property type="molecule type" value="Genomic_DNA"/>
</dbReference>
<dbReference type="SUPFAM" id="SSF53335">
    <property type="entry name" value="S-adenosyl-L-methionine-dependent methyltransferases"/>
    <property type="match status" value="1"/>
</dbReference>
<name>A0ABP9AHU1_9PSEU</name>
<dbReference type="Pfam" id="PF08241">
    <property type="entry name" value="Methyltransf_11"/>
    <property type="match status" value="1"/>
</dbReference>
<sequence>MTAFPPGFFDRADPGDDAGFYGPPRLVQHIDDGAIAAVGAFYDEVGVTGDVLDLMSSWVSHLRTRPRRLTVLGMNAAELDANPMADVRVVHDLNADPVLPFPDGSFDTALCTVSIDYLTQPVAVCAEVGRVLRPGGIFALTFSNRCFPTKAIRGWLGADDRGRAAIVATYLHDAGVFDEPVAEYREAPGDPVIAVHATRRADPPS</sequence>
<keyword evidence="3" id="KW-1185">Reference proteome</keyword>
<evidence type="ECO:0000259" key="1">
    <source>
        <dbReference type="Pfam" id="PF08241"/>
    </source>
</evidence>
<dbReference type="InterPro" id="IPR013216">
    <property type="entry name" value="Methyltransf_11"/>
</dbReference>
<reference evidence="3" key="1">
    <citation type="journal article" date="2019" name="Int. J. Syst. Evol. Microbiol.">
        <title>The Global Catalogue of Microorganisms (GCM) 10K type strain sequencing project: providing services to taxonomists for standard genome sequencing and annotation.</title>
        <authorList>
            <consortium name="The Broad Institute Genomics Platform"/>
            <consortium name="The Broad Institute Genome Sequencing Center for Infectious Disease"/>
            <person name="Wu L."/>
            <person name="Ma J."/>
        </authorList>
    </citation>
    <scope>NUCLEOTIDE SEQUENCE [LARGE SCALE GENOMIC DNA]</scope>
    <source>
        <strain evidence="3">JCM 17979</strain>
    </source>
</reference>
<dbReference type="PANTHER" id="PTHR43036">
    <property type="entry name" value="OSJNBB0011N17.9 PROTEIN"/>
    <property type="match status" value="1"/>
</dbReference>
<gene>
    <name evidence="2" type="ORF">GCM10023200_13710</name>
</gene>